<dbReference type="SMART" id="SM00066">
    <property type="entry name" value="GAL4"/>
    <property type="match status" value="1"/>
</dbReference>
<dbReference type="Gene3D" id="4.10.240.10">
    <property type="entry name" value="Zn(2)-C6 fungal-type DNA-binding domain"/>
    <property type="match status" value="1"/>
</dbReference>
<evidence type="ECO:0000256" key="4">
    <source>
        <dbReference type="ARBA" id="ARBA00023136"/>
    </source>
</evidence>
<proteinExistence type="predicted"/>
<protein>
    <recommendedName>
        <fullName evidence="6">Zn(2)-C6 fungal-type domain-containing protein</fullName>
    </recommendedName>
</protein>
<sequence>MPASISAIPQELRAFPGNPWLKTEIHWRLAIACLVAIWQSVDAWFQPVRAIHQGRNTNRASNICADSNGRSLESHESTFSARTSTSTHRQLVGIQSSAKDIVFRVCSHQSLGNVCLRMKVSSQVEQQCDQVRLNPGIFIANVRDVSDCRVVSWHIERIFQRDWQAMQWTDRFAIFLKQAEPTFTEIPTAELESASDNWEIPGTSHLVDHDAHDETILIPTPSDDPEDPLNWSKQRKWLHLFCLLVFIYGGAIPLCCVYSIFLDIAKDEATNVTLAQLNEGTGYCFLFLGIGNFVFMPLAQQYGKRPVYLISLLGSVMFTLWQPYVKSRSHWIASKILSGFFCAPVETLLEVSVTDLFFEHERGRYIGAYGLSIATSNFLAPAFSGLVADAIGWRWSIWIACIYGAVCFVFIFFFLEETNYDRSMDQGSWSEKKSFVQKLRITGGVKKENRLLQYFIAPFCLAQFPVVLWCGFLYGVTLFWYSVLNGTEATILGTEPYNFSSSMCGLAYLSPVIFTAILYPVTGWLSDMAKIQLAKRRSGRSEAEDRLWILAPYCIVGPCALILWGVGAAHHIHWFGCLVGLGLMAGTTMFGIVGSLTYVLDTYKEMNFAAMTVVIMVRNGMNFGMDYAITPFVTNLGYQNCFIVSAFICLGCTATFLVMVWWGKAMRVASRKRKIKCDETKPACDACEKRKLVCVWPSSKTSLSHKSTFTPRKAFQSQFLQQQDRFKLIKSDAPSTCKTEQPLVLSSVVLEWPGFIISNSEKYLLYAFAKGFMIATSPQHCHRKLLPNSVVLPYVVSHPLTRLAIYSCGASFLAFEDKSYKPIADSLQERCMSLLVQQFDSNLIDGTEEWLLIVVMLFSVKIWYSPKDRNSSLIQLKTFYNLIKYWWYVNSGQPVSQKKPDRKQLQLDNPLVHISKTISQKLADQPNNSSSPISNPAQLMNFDPSFEIPINDSKSIAASRRLLVDSFLFNYSVLLLSCDKSVIKSLDSPFVVFEKLRPIMQGFIFDCPVPWMNYPVTGASITSIELVAKTGWIALHYPLDEKNRSIAEHLLRYASYYVAPVLLPRALPMEKPSVDHIRESGFVSELLAIASSIFLTKLLYSEIGSSDPEIQKSVTKFISILKKVGSSSLVNGVATWAFAVASTAVIDQEDQSYVLTRINIAAKVLRMECFLRMRDFLKETWGTPDFPGPGLDNLLNREGLMQIYL</sequence>
<keyword evidence="8" id="KW-1185">Reference proteome</keyword>
<comment type="subcellular location">
    <subcellularLocation>
        <location evidence="1">Membrane</location>
        <topology evidence="1">Multi-pass membrane protein</topology>
    </subcellularLocation>
</comment>
<feature type="domain" description="Zn(2)-C6 fungal-type" evidence="6">
    <location>
        <begin position="666"/>
        <end position="705"/>
    </location>
</feature>
<comment type="caution">
    <text evidence="7">The sequence shown here is derived from an EMBL/GenBank/DDBJ whole genome shotgun (WGS) entry which is preliminary data.</text>
</comment>
<keyword evidence="2 5" id="KW-0812">Transmembrane</keyword>
<dbReference type="PANTHER" id="PTHR23502">
    <property type="entry name" value="MAJOR FACILITATOR SUPERFAMILY"/>
    <property type="match status" value="1"/>
</dbReference>
<dbReference type="RefSeq" id="XP_046059824.1">
    <property type="nucleotide sequence ID" value="XM_046206570.1"/>
</dbReference>
<feature type="transmembrane region" description="Helical" evidence="5">
    <location>
        <begin position="237"/>
        <end position="260"/>
    </location>
</feature>
<dbReference type="InterPro" id="IPR021858">
    <property type="entry name" value="Fun_TF"/>
</dbReference>
<dbReference type="GO" id="GO:0000981">
    <property type="term" value="F:DNA-binding transcription factor activity, RNA polymerase II-specific"/>
    <property type="evidence" value="ECO:0007669"/>
    <property type="project" value="InterPro"/>
</dbReference>
<feature type="transmembrane region" description="Helical" evidence="5">
    <location>
        <begin position="506"/>
        <end position="526"/>
    </location>
</feature>
<reference evidence="7" key="1">
    <citation type="journal article" date="2021" name="Open Biol.">
        <title>Shared evolutionary footprints suggest mitochondrial oxidative damage underlies multiple complex I losses in fungi.</title>
        <authorList>
            <person name="Schikora-Tamarit M.A."/>
            <person name="Marcet-Houben M."/>
            <person name="Nosek J."/>
            <person name="Gabaldon T."/>
        </authorList>
    </citation>
    <scope>NUCLEOTIDE SEQUENCE</scope>
    <source>
        <strain evidence="7">CBS6075</strain>
    </source>
</reference>
<feature type="transmembrane region" description="Helical" evidence="5">
    <location>
        <begin position="280"/>
        <end position="299"/>
    </location>
</feature>
<dbReference type="SUPFAM" id="SSF103473">
    <property type="entry name" value="MFS general substrate transporter"/>
    <property type="match status" value="1"/>
</dbReference>
<evidence type="ECO:0000256" key="1">
    <source>
        <dbReference type="ARBA" id="ARBA00004141"/>
    </source>
</evidence>
<dbReference type="CDD" id="cd00067">
    <property type="entry name" value="GAL4"/>
    <property type="match status" value="1"/>
</dbReference>
<dbReference type="InterPro" id="IPR001138">
    <property type="entry name" value="Zn2Cys6_DnaBD"/>
</dbReference>
<dbReference type="InterPro" id="IPR036864">
    <property type="entry name" value="Zn2-C6_fun-type_DNA-bd_sf"/>
</dbReference>
<gene>
    <name evidence="7" type="ORF">OGAPHI_005391</name>
</gene>
<feature type="transmembrane region" description="Helical" evidence="5">
    <location>
        <begin position="306"/>
        <end position="324"/>
    </location>
</feature>
<reference evidence="7" key="2">
    <citation type="submission" date="2021-01" db="EMBL/GenBank/DDBJ databases">
        <authorList>
            <person name="Schikora-Tamarit M.A."/>
        </authorList>
    </citation>
    <scope>NUCLEOTIDE SEQUENCE</scope>
    <source>
        <strain evidence="7">CBS6075</strain>
    </source>
</reference>
<dbReference type="Proteomes" id="UP000769157">
    <property type="component" value="Unassembled WGS sequence"/>
</dbReference>
<feature type="transmembrane region" description="Helical" evidence="5">
    <location>
        <begin position="365"/>
        <end position="383"/>
    </location>
</feature>
<accession>A0A9P8P1R7</accession>
<evidence type="ECO:0000259" key="6">
    <source>
        <dbReference type="SMART" id="SM00066"/>
    </source>
</evidence>
<dbReference type="SUPFAM" id="SSF57701">
    <property type="entry name" value="Zn2/Cys6 DNA-binding domain"/>
    <property type="match status" value="1"/>
</dbReference>
<dbReference type="GO" id="GO:0008270">
    <property type="term" value="F:zinc ion binding"/>
    <property type="evidence" value="ECO:0007669"/>
    <property type="project" value="InterPro"/>
</dbReference>
<evidence type="ECO:0000256" key="2">
    <source>
        <dbReference type="ARBA" id="ARBA00022692"/>
    </source>
</evidence>
<dbReference type="InterPro" id="IPR011701">
    <property type="entry name" value="MFS"/>
</dbReference>
<dbReference type="OrthoDB" id="4500315at2759"/>
<feature type="transmembrane region" description="Helical" evidence="5">
    <location>
        <begin position="547"/>
        <end position="566"/>
    </location>
</feature>
<organism evidence="7 8">
    <name type="scientific">Ogataea philodendri</name>
    <dbReference type="NCBI Taxonomy" id="1378263"/>
    <lineage>
        <taxon>Eukaryota</taxon>
        <taxon>Fungi</taxon>
        <taxon>Dikarya</taxon>
        <taxon>Ascomycota</taxon>
        <taxon>Saccharomycotina</taxon>
        <taxon>Pichiomycetes</taxon>
        <taxon>Pichiales</taxon>
        <taxon>Pichiaceae</taxon>
        <taxon>Ogataea</taxon>
    </lineage>
</organism>
<dbReference type="Pfam" id="PF07690">
    <property type="entry name" value="MFS_1"/>
    <property type="match status" value="1"/>
</dbReference>
<keyword evidence="4 5" id="KW-0472">Membrane</keyword>
<dbReference type="PANTHER" id="PTHR23502:SF30">
    <property type="entry name" value="TRANSPORTER, PUTATIVE (AFU_ORTHOLOGUE AFUA_8G04702)-RELATED"/>
    <property type="match status" value="1"/>
</dbReference>
<feature type="transmembrane region" description="Helical" evidence="5">
    <location>
        <begin position="572"/>
        <end position="596"/>
    </location>
</feature>
<feature type="transmembrane region" description="Helical" evidence="5">
    <location>
        <begin position="336"/>
        <end position="358"/>
    </location>
</feature>
<dbReference type="InterPro" id="IPR036259">
    <property type="entry name" value="MFS_trans_sf"/>
</dbReference>
<dbReference type="Gene3D" id="1.20.1250.20">
    <property type="entry name" value="MFS general substrate transporter like domains"/>
    <property type="match status" value="1"/>
</dbReference>
<dbReference type="GO" id="GO:0005886">
    <property type="term" value="C:plasma membrane"/>
    <property type="evidence" value="ECO:0007669"/>
    <property type="project" value="TreeGrafter"/>
</dbReference>
<feature type="transmembrane region" description="Helical" evidence="5">
    <location>
        <begin position="455"/>
        <end position="481"/>
    </location>
</feature>
<evidence type="ECO:0000256" key="3">
    <source>
        <dbReference type="ARBA" id="ARBA00022989"/>
    </source>
</evidence>
<dbReference type="Pfam" id="PF11951">
    <property type="entry name" value="Fungal_trans_2"/>
    <property type="match status" value="1"/>
</dbReference>
<keyword evidence="3 5" id="KW-1133">Transmembrane helix</keyword>
<name>A0A9P8P1R7_9ASCO</name>
<feature type="transmembrane region" description="Helical" evidence="5">
    <location>
        <begin position="395"/>
        <end position="415"/>
    </location>
</feature>
<dbReference type="AlphaFoldDB" id="A0A9P8P1R7"/>
<evidence type="ECO:0000256" key="5">
    <source>
        <dbReference type="SAM" id="Phobius"/>
    </source>
</evidence>
<evidence type="ECO:0000313" key="7">
    <source>
        <dbReference type="EMBL" id="KAH3663401.1"/>
    </source>
</evidence>
<dbReference type="EMBL" id="JAEUBE010000375">
    <property type="protein sequence ID" value="KAH3663401.1"/>
    <property type="molecule type" value="Genomic_DNA"/>
</dbReference>
<evidence type="ECO:0000313" key="8">
    <source>
        <dbReference type="Proteomes" id="UP000769157"/>
    </source>
</evidence>
<dbReference type="GO" id="GO:0022857">
    <property type="term" value="F:transmembrane transporter activity"/>
    <property type="evidence" value="ECO:0007669"/>
    <property type="project" value="InterPro"/>
</dbReference>
<dbReference type="GeneID" id="70237355"/>
<dbReference type="Pfam" id="PF00172">
    <property type="entry name" value="Zn_clus"/>
    <property type="match status" value="1"/>
</dbReference>
<feature type="transmembrane region" description="Helical" evidence="5">
    <location>
        <begin position="642"/>
        <end position="663"/>
    </location>
</feature>